<dbReference type="HOGENOM" id="CLU_100857_0_0_2"/>
<dbReference type="AlphaFoldDB" id="D9Q2V6"/>
<evidence type="ECO:0000259" key="3">
    <source>
        <dbReference type="Pfam" id="PF05239"/>
    </source>
</evidence>
<dbReference type="Pfam" id="PF18822">
    <property type="entry name" value="CdvA"/>
    <property type="match status" value="1"/>
</dbReference>
<feature type="coiled-coil region" evidence="1">
    <location>
        <begin position="171"/>
        <end position="198"/>
    </location>
</feature>
<dbReference type="GeneID" id="9499494"/>
<protein>
    <recommendedName>
        <fullName evidence="7">CdvA-like coiled-coil domain-containing protein</fullName>
    </recommendedName>
</protein>
<accession>D9Q2V6</accession>
<proteinExistence type="predicted"/>
<gene>
    <name evidence="5" type="ordered locus">ASAC_1239</name>
</gene>
<dbReference type="InParanoid" id="D9Q2V6"/>
<sequence length="239" mass="26424">MPAIKVDEISKFIGSEVFDDFGRSLGTLIAVESDIDGKVSSIIVKSEDLSLDVIEGERVKVSDDKVTVTPEWKFEILQVIENLDRAYKRRKAIENISSRNDLPAVVVEPMKRKLEDEIKALKLKADEVKKVVNSRIGEIDDESLKVARAIATIGISYFSGEISERGYTQSMNHLRKLQDSLSEEKKAAKDLLDKLDKVVQLASEGEVQKAVQPQPSTTTQSPVAAGPNAQQTMVVKIEA</sequence>
<dbReference type="InterPro" id="IPR027275">
    <property type="entry name" value="PRC-brl_dom"/>
</dbReference>
<organism evidence="5 6">
    <name type="scientific">Acidilobus saccharovorans (strain DSM 16705 / JCM 18335 / VKM B-2471 / 345-15)</name>
    <dbReference type="NCBI Taxonomy" id="666510"/>
    <lineage>
        <taxon>Archaea</taxon>
        <taxon>Thermoproteota</taxon>
        <taxon>Thermoprotei</taxon>
        <taxon>Acidilobales</taxon>
        <taxon>Acidilobaceae</taxon>
        <taxon>Acidilobus</taxon>
    </lineage>
</organism>
<feature type="domain" description="PRC-barrel" evidence="3">
    <location>
        <begin position="8"/>
        <end position="70"/>
    </location>
</feature>
<evidence type="ECO:0008006" key="7">
    <source>
        <dbReference type="Google" id="ProtNLM"/>
    </source>
</evidence>
<dbReference type="OrthoDB" id="18978at2157"/>
<feature type="compositionally biased region" description="Polar residues" evidence="2">
    <location>
        <begin position="211"/>
        <end position="231"/>
    </location>
</feature>
<dbReference type="STRING" id="666510.ASAC_1239"/>
<dbReference type="RefSeq" id="WP_013267156.1">
    <property type="nucleotide sequence ID" value="NC_014374.1"/>
</dbReference>
<reference evidence="5 6" key="1">
    <citation type="journal article" date="2010" name="Appl. Environ. Microbiol.">
        <title>The genome sequence of the crenarchaeon Acidilobus saccharovorans supports a new order, Acidilobales, and suggests an important ecological role in terrestrial acidic hot springs.</title>
        <authorList>
            <person name="Mardanov A.V."/>
            <person name="Svetlitchnyi V.A."/>
            <person name="Beletsky A.V."/>
            <person name="Prokofeva M.I."/>
            <person name="Bonch-Osmolovskaya E.A."/>
            <person name="Ravin N.V."/>
            <person name="Skryabin K.G."/>
        </authorList>
    </citation>
    <scope>NUCLEOTIDE SEQUENCE [LARGE SCALE GENOMIC DNA]</scope>
    <source>
        <strain evidence="6">DSM 16705 / JCM 18335 / VKM B-2471 / 345-15</strain>
    </source>
</reference>
<name>D9Q2V6_ACIS3</name>
<dbReference type="InterPro" id="IPR041461">
    <property type="entry name" value="CdvA_CC"/>
</dbReference>
<keyword evidence="6" id="KW-1185">Reference proteome</keyword>
<feature type="domain" description="CdvA-like coiled-coil" evidence="4">
    <location>
        <begin position="88"/>
        <end position="201"/>
    </location>
</feature>
<dbReference type="EMBL" id="CP001742">
    <property type="protein sequence ID" value="ADL19644.1"/>
    <property type="molecule type" value="Genomic_DNA"/>
</dbReference>
<evidence type="ECO:0000259" key="4">
    <source>
        <dbReference type="Pfam" id="PF18822"/>
    </source>
</evidence>
<evidence type="ECO:0000313" key="6">
    <source>
        <dbReference type="Proteomes" id="UP000000346"/>
    </source>
</evidence>
<evidence type="ECO:0000256" key="2">
    <source>
        <dbReference type="SAM" id="MobiDB-lite"/>
    </source>
</evidence>
<evidence type="ECO:0000313" key="5">
    <source>
        <dbReference type="EMBL" id="ADL19644.1"/>
    </source>
</evidence>
<dbReference type="Pfam" id="PF05239">
    <property type="entry name" value="PRC"/>
    <property type="match status" value="1"/>
</dbReference>
<evidence type="ECO:0000256" key="1">
    <source>
        <dbReference type="SAM" id="Coils"/>
    </source>
</evidence>
<feature type="region of interest" description="Disordered" evidence="2">
    <location>
        <begin position="206"/>
        <end position="231"/>
    </location>
</feature>
<dbReference type="Proteomes" id="UP000000346">
    <property type="component" value="Chromosome"/>
</dbReference>
<dbReference type="KEGG" id="asc:ASAC_1239"/>
<dbReference type="eggNOG" id="arCOG04054">
    <property type="taxonomic scope" value="Archaea"/>
</dbReference>
<keyword evidence="1" id="KW-0175">Coiled coil</keyword>